<comment type="caution">
    <text evidence="11">The sequence shown here is derived from an EMBL/GenBank/DDBJ whole genome shotgun (WGS) entry which is preliminary data.</text>
</comment>
<dbReference type="FunFam" id="2.20.25.190:FF:000001">
    <property type="entry name" value="Transcription elongation factor 1 homolog"/>
    <property type="match status" value="1"/>
</dbReference>
<keyword evidence="4 10" id="KW-0479">Metal-binding</keyword>
<dbReference type="Gene3D" id="2.20.25.190">
    <property type="match status" value="1"/>
</dbReference>
<dbReference type="OrthoDB" id="445983at2759"/>
<dbReference type="HOGENOM" id="CLU_105983_2_2_1"/>
<dbReference type="STRING" id="871575.W1QKG5"/>
<dbReference type="Proteomes" id="UP000008673">
    <property type="component" value="Unassembled WGS sequence"/>
</dbReference>
<dbReference type="RefSeq" id="XP_013936983.1">
    <property type="nucleotide sequence ID" value="XM_014081508.1"/>
</dbReference>
<dbReference type="InterPro" id="IPR038567">
    <property type="entry name" value="T_Elf1_sf"/>
</dbReference>
<sequence>MGKRKTKAAPVKKVKQKLDTQFSCLFCNHEKSVNCTMDKKINIGSLSCKVCGQSFQTPINSLSQPIDIYSDWVDACEAVAEQEAGDQKQEDEYD</sequence>
<evidence type="ECO:0000256" key="3">
    <source>
        <dbReference type="ARBA" id="ARBA00009730"/>
    </source>
</evidence>
<dbReference type="GO" id="GO:0000993">
    <property type="term" value="F:RNA polymerase II complex binding"/>
    <property type="evidence" value="ECO:0007669"/>
    <property type="project" value="EnsemblFungi"/>
</dbReference>
<dbReference type="OMA" id="CLDANKK"/>
<accession>W1QKG5</accession>
<keyword evidence="6 10" id="KW-0862">Zinc</keyword>
<dbReference type="InterPro" id="IPR007808">
    <property type="entry name" value="Elf1"/>
</dbReference>
<protein>
    <recommendedName>
        <fullName evidence="10">Transcription elongation factor 1 homolog</fullName>
    </recommendedName>
</protein>
<dbReference type="EMBL" id="AEOI02000001">
    <property type="protein sequence ID" value="ESX03567.1"/>
    <property type="molecule type" value="Genomic_DNA"/>
</dbReference>
<evidence type="ECO:0000256" key="9">
    <source>
        <dbReference type="ARBA" id="ARBA00023242"/>
    </source>
</evidence>
<evidence type="ECO:0000256" key="10">
    <source>
        <dbReference type="RuleBase" id="RU364033"/>
    </source>
</evidence>
<dbReference type="GO" id="GO:0045815">
    <property type="term" value="P:transcription initiation-coupled chromatin remodeling"/>
    <property type="evidence" value="ECO:0007669"/>
    <property type="project" value="EnsemblFungi"/>
</dbReference>
<keyword evidence="5 10" id="KW-0863">Zinc-finger</keyword>
<dbReference type="GO" id="GO:0008023">
    <property type="term" value="C:transcription elongation factor complex"/>
    <property type="evidence" value="ECO:0007669"/>
    <property type="project" value="EnsemblFungi"/>
</dbReference>
<evidence type="ECO:0000313" key="12">
    <source>
        <dbReference type="Proteomes" id="UP000008673"/>
    </source>
</evidence>
<dbReference type="PANTHER" id="PTHR20934:SF0">
    <property type="entry name" value="TRANSCRIPTION ELONGATION FACTOR 1 HOMOLOG"/>
    <property type="match status" value="1"/>
</dbReference>
<evidence type="ECO:0000313" key="11">
    <source>
        <dbReference type="EMBL" id="ESX03567.1"/>
    </source>
</evidence>
<comment type="similarity">
    <text evidence="3 10">Belongs to the ELOF1 family.</text>
</comment>
<keyword evidence="7 10" id="KW-0805">Transcription regulation</keyword>
<dbReference type="KEGG" id="opa:HPODL_05082"/>
<dbReference type="SUPFAM" id="SSF57783">
    <property type="entry name" value="Zinc beta-ribbon"/>
    <property type="match status" value="1"/>
</dbReference>
<dbReference type="GO" id="GO:0006368">
    <property type="term" value="P:transcription elongation by RNA polymerase II"/>
    <property type="evidence" value="ECO:0007669"/>
    <property type="project" value="EnsemblFungi"/>
</dbReference>
<gene>
    <name evidence="11" type="ORF">HPODL_05082</name>
</gene>
<evidence type="ECO:0000256" key="8">
    <source>
        <dbReference type="ARBA" id="ARBA00023163"/>
    </source>
</evidence>
<evidence type="ECO:0000256" key="1">
    <source>
        <dbReference type="ARBA" id="ARBA00003357"/>
    </source>
</evidence>
<keyword evidence="9 10" id="KW-0539">Nucleus</keyword>
<keyword evidence="12" id="KW-1185">Reference proteome</keyword>
<dbReference type="Pfam" id="PF05129">
    <property type="entry name" value="Zn_ribbon_Elf1"/>
    <property type="match status" value="1"/>
</dbReference>
<dbReference type="AlphaFoldDB" id="W1QKG5"/>
<evidence type="ECO:0000256" key="6">
    <source>
        <dbReference type="ARBA" id="ARBA00022833"/>
    </source>
</evidence>
<reference evidence="11 12" key="1">
    <citation type="journal article" date="2013" name="BMC Genomics">
        <title>Genome sequence and analysis of methylotrophic yeast Hansenula polymorpha DL1.</title>
        <authorList>
            <person name="Ravin N.V."/>
            <person name="Eldarov M.A."/>
            <person name="Kadnikov V.V."/>
            <person name="Beletsky A.V."/>
            <person name="Schneider J."/>
            <person name="Mardanova E.S."/>
            <person name="Smekalova E.M."/>
            <person name="Zvereva M.I."/>
            <person name="Dontsova O.A."/>
            <person name="Mardanov A.V."/>
            <person name="Skryabin K.G."/>
        </authorList>
    </citation>
    <scope>NUCLEOTIDE SEQUENCE [LARGE SCALE GENOMIC DNA]</scope>
    <source>
        <strain evidence="12">ATCC 26012 / BCRC 20466 / JCM 22074 / NRRL Y-7560 / DL-1</strain>
    </source>
</reference>
<evidence type="ECO:0000256" key="2">
    <source>
        <dbReference type="ARBA" id="ARBA00004123"/>
    </source>
</evidence>
<comment type="function">
    <text evidence="1 10">Transcription elongation factor implicated in the maintenance of proper chromatin structure in actively transcribed regions.</text>
</comment>
<comment type="subcellular location">
    <subcellularLocation>
        <location evidence="2 10">Nucleus</location>
    </subcellularLocation>
</comment>
<proteinExistence type="inferred from homology"/>
<dbReference type="PANTHER" id="PTHR20934">
    <property type="entry name" value="TRANSCRIPTION ELONGATION FACTOR 1 HOMOLOG"/>
    <property type="match status" value="1"/>
</dbReference>
<name>W1QKG5_OGAPD</name>
<evidence type="ECO:0000256" key="4">
    <source>
        <dbReference type="ARBA" id="ARBA00022723"/>
    </source>
</evidence>
<dbReference type="GO" id="GO:0008270">
    <property type="term" value="F:zinc ion binding"/>
    <property type="evidence" value="ECO:0007669"/>
    <property type="project" value="UniProtKB-KW"/>
</dbReference>
<evidence type="ECO:0000256" key="7">
    <source>
        <dbReference type="ARBA" id="ARBA00023015"/>
    </source>
</evidence>
<dbReference type="GeneID" id="25774505"/>
<keyword evidence="8 10" id="KW-0804">Transcription</keyword>
<dbReference type="eggNOG" id="KOG3214">
    <property type="taxonomic scope" value="Eukaryota"/>
</dbReference>
<evidence type="ECO:0000256" key="5">
    <source>
        <dbReference type="ARBA" id="ARBA00022771"/>
    </source>
</evidence>
<organism evidence="11 12">
    <name type="scientific">Ogataea parapolymorpha (strain ATCC 26012 / BCRC 20466 / JCM 22074 / NRRL Y-7560 / DL-1)</name>
    <name type="common">Yeast</name>
    <name type="synonym">Hansenula polymorpha</name>
    <dbReference type="NCBI Taxonomy" id="871575"/>
    <lineage>
        <taxon>Eukaryota</taxon>
        <taxon>Fungi</taxon>
        <taxon>Dikarya</taxon>
        <taxon>Ascomycota</taxon>
        <taxon>Saccharomycotina</taxon>
        <taxon>Pichiomycetes</taxon>
        <taxon>Pichiales</taxon>
        <taxon>Pichiaceae</taxon>
        <taxon>Ogataea</taxon>
    </lineage>
</organism>